<feature type="transmembrane region" description="Helical" evidence="4">
    <location>
        <begin position="132"/>
        <end position="152"/>
    </location>
</feature>
<proteinExistence type="predicted"/>
<dbReference type="PROSITE" id="PS01124">
    <property type="entry name" value="HTH_ARAC_FAMILY_2"/>
    <property type="match status" value="1"/>
</dbReference>
<keyword evidence="2" id="KW-0238">DNA-binding</keyword>
<dbReference type="Pfam" id="PF12833">
    <property type="entry name" value="HTH_18"/>
    <property type="match status" value="1"/>
</dbReference>
<evidence type="ECO:0000256" key="2">
    <source>
        <dbReference type="ARBA" id="ARBA00023125"/>
    </source>
</evidence>
<evidence type="ECO:0000256" key="3">
    <source>
        <dbReference type="ARBA" id="ARBA00023163"/>
    </source>
</evidence>
<keyword evidence="4" id="KW-0472">Membrane</keyword>
<keyword evidence="1" id="KW-0805">Transcription regulation</keyword>
<dbReference type="GO" id="GO:0043565">
    <property type="term" value="F:sequence-specific DNA binding"/>
    <property type="evidence" value="ECO:0007669"/>
    <property type="project" value="InterPro"/>
</dbReference>
<evidence type="ECO:0000256" key="1">
    <source>
        <dbReference type="ARBA" id="ARBA00023015"/>
    </source>
</evidence>
<evidence type="ECO:0000313" key="7">
    <source>
        <dbReference type="Proteomes" id="UP000310314"/>
    </source>
</evidence>
<dbReference type="GO" id="GO:0003700">
    <property type="term" value="F:DNA-binding transcription factor activity"/>
    <property type="evidence" value="ECO:0007669"/>
    <property type="project" value="InterPro"/>
</dbReference>
<dbReference type="RefSeq" id="WP_138658118.1">
    <property type="nucleotide sequence ID" value="NZ_VATY01000002.1"/>
</dbReference>
<protein>
    <submittedName>
        <fullName evidence="6">AraC family transcriptional regulator</fullName>
    </submittedName>
</protein>
<feature type="transmembrane region" description="Helical" evidence="4">
    <location>
        <begin position="37"/>
        <end position="57"/>
    </location>
</feature>
<feature type="domain" description="HTH araC/xylS-type" evidence="5">
    <location>
        <begin position="260"/>
        <end position="368"/>
    </location>
</feature>
<keyword evidence="7" id="KW-1185">Reference proteome</keyword>
<evidence type="ECO:0000313" key="6">
    <source>
        <dbReference type="EMBL" id="TMM57136.1"/>
    </source>
</evidence>
<dbReference type="PANTHER" id="PTHR43280:SF29">
    <property type="entry name" value="ARAC-FAMILY TRANSCRIPTIONAL REGULATOR"/>
    <property type="match status" value="1"/>
</dbReference>
<sequence length="370" mass="42356">MQTLLNQFVYFGFFQSLLLLFIYGFSPKNRKRINGYMAFFIGVVSFGLIGKVLYTAGVGNYNFRLISLSELSALLFGPTIFLFTRSIVKRKSFSKQDLVHYLPALVYIIFVTVYFVIPDDTVIVERAKTGELMRVIYACHAVGLVVNIFYWMKGWQLLKAFGADAQNELSYEPQSNFLKNFLVITGICLAVWLGLLLTSFLGFDMLERNARPYIWLLLVLIILFITYYGMIAPQVLQLLPMGKPGVKKYTQSKLSASDLDRLKEQLESLMLEKKPYLNSKLLKAELAEMLGVNDPELARLLNENIGMNFFEYVNYYRIKEFVALAKTEKAQQLTFFGLAQEAGFHSKTTFNKSFKKLMGTSPSAYFNKNL</sequence>
<feature type="transmembrane region" description="Helical" evidence="4">
    <location>
        <begin position="98"/>
        <end position="117"/>
    </location>
</feature>
<evidence type="ECO:0000256" key="4">
    <source>
        <dbReference type="SAM" id="Phobius"/>
    </source>
</evidence>
<dbReference type="AlphaFoldDB" id="A0A5S3PQW6"/>
<gene>
    <name evidence="6" type="ORF">FEE95_11635</name>
</gene>
<dbReference type="Proteomes" id="UP000310314">
    <property type="component" value="Unassembled WGS sequence"/>
</dbReference>
<accession>A0A5S3PQW6</accession>
<comment type="caution">
    <text evidence="6">The sequence shown here is derived from an EMBL/GenBank/DDBJ whole genome shotgun (WGS) entry which is preliminary data.</text>
</comment>
<feature type="transmembrane region" description="Helical" evidence="4">
    <location>
        <begin position="63"/>
        <end position="86"/>
    </location>
</feature>
<dbReference type="SUPFAM" id="SSF46689">
    <property type="entry name" value="Homeodomain-like"/>
    <property type="match status" value="1"/>
</dbReference>
<dbReference type="OrthoDB" id="5492415at2"/>
<feature type="transmembrane region" description="Helical" evidence="4">
    <location>
        <begin position="213"/>
        <end position="231"/>
    </location>
</feature>
<dbReference type="PANTHER" id="PTHR43280">
    <property type="entry name" value="ARAC-FAMILY TRANSCRIPTIONAL REGULATOR"/>
    <property type="match status" value="1"/>
</dbReference>
<keyword evidence="3" id="KW-0804">Transcription</keyword>
<dbReference type="Gene3D" id="1.10.10.60">
    <property type="entry name" value="Homeodomain-like"/>
    <property type="match status" value="2"/>
</dbReference>
<dbReference type="InterPro" id="IPR009057">
    <property type="entry name" value="Homeodomain-like_sf"/>
</dbReference>
<name>A0A5S3PQW6_9FLAO</name>
<feature type="transmembrane region" description="Helical" evidence="4">
    <location>
        <begin position="181"/>
        <end position="201"/>
    </location>
</feature>
<evidence type="ECO:0000259" key="5">
    <source>
        <dbReference type="PROSITE" id="PS01124"/>
    </source>
</evidence>
<reference evidence="6 7" key="1">
    <citation type="submission" date="2019-05" db="EMBL/GenBank/DDBJ databases">
        <authorList>
            <person name="Zhang J.-Y."/>
            <person name="Feg X."/>
            <person name="Du Z.-J."/>
        </authorList>
    </citation>
    <scope>NUCLEOTIDE SEQUENCE [LARGE SCALE GENOMIC DNA]</scope>
    <source>
        <strain evidence="6 7">RZ26</strain>
    </source>
</reference>
<dbReference type="InterPro" id="IPR018060">
    <property type="entry name" value="HTH_AraC"/>
</dbReference>
<dbReference type="SMART" id="SM00342">
    <property type="entry name" value="HTH_ARAC"/>
    <property type="match status" value="1"/>
</dbReference>
<dbReference type="EMBL" id="VATY01000002">
    <property type="protein sequence ID" value="TMM57136.1"/>
    <property type="molecule type" value="Genomic_DNA"/>
</dbReference>
<feature type="transmembrane region" description="Helical" evidence="4">
    <location>
        <begin position="6"/>
        <end position="25"/>
    </location>
</feature>
<keyword evidence="4" id="KW-1133">Transmembrane helix</keyword>
<keyword evidence="4" id="KW-0812">Transmembrane</keyword>
<organism evidence="6 7">
    <name type="scientific">Maribacter algarum</name>
    <name type="common">ex Zhang et al. 2020</name>
    <dbReference type="NCBI Taxonomy" id="2578118"/>
    <lineage>
        <taxon>Bacteria</taxon>
        <taxon>Pseudomonadati</taxon>
        <taxon>Bacteroidota</taxon>
        <taxon>Flavobacteriia</taxon>
        <taxon>Flavobacteriales</taxon>
        <taxon>Flavobacteriaceae</taxon>
        <taxon>Maribacter</taxon>
    </lineage>
</organism>